<keyword evidence="3" id="KW-1185">Reference proteome</keyword>
<sequence length="147" mass="17250">MEMVLEVILRVLLIGYYLMMAVFVIRQIRIRFLADEQYALYANYVNDQNRKRYGCQVNYYKALVRGTLVQLGAILLGMALIDYAWFTWMSIVAIVCTVLEPLFVMVSFPKLVDFKYRTWLLLYLKRLVGIVLDGYIIFALAVVCFIY</sequence>
<evidence type="ECO:0000313" key="2">
    <source>
        <dbReference type="EMBL" id="BEH90340.1"/>
    </source>
</evidence>
<dbReference type="Proteomes" id="UP001432099">
    <property type="component" value="Chromosome"/>
</dbReference>
<name>A0ABN6ZEG2_9FIRM</name>
<keyword evidence="1" id="KW-0812">Transmembrane</keyword>
<feature type="transmembrane region" description="Helical" evidence="1">
    <location>
        <begin position="127"/>
        <end position="146"/>
    </location>
</feature>
<keyword evidence="1" id="KW-0472">Membrane</keyword>
<protein>
    <submittedName>
        <fullName evidence="2">Uncharacterized protein</fullName>
    </submittedName>
</protein>
<feature type="transmembrane region" description="Helical" evidence="1">
    <location>
        <begin position="87"/>
        <end position="106"/>
    </location>
</feature>
<reference evidence="2" key="1">
    <citation type="journal article" date="2024" name="Int. J. Syst. Evol. Microbiol.">
        <title>Turicibacter faecis sp. nov., isolated from faeces of heart failure mouse model.</title>
        <authorList>
            <person name="Imamura Y."/>
            <person name="Motooka D."/>
            <person name="Nakajima Y."/>
            <person name="Ito S."/>
            <person name="Kitakaze M."/>
            <person name="Iida T."/>
            <person name="Nakamura S."/>
        </authorList>
    </citation>
    <scope>NUCLEOTIDE SEQUENCE</scope>
    <source>
        <strain evidence="2">TC023</strain>
    </source>
</reference>
<dbReference type="RefSeq" id="WP_338617836.1">
    <property type="nucleotide sequence ID" value="NZ_AP028127.1"/>
</dbReference>
<dbReference type="EMBL" id="AP028127">
    <property type="protein sequence ID" value="BEH90340.1"/>
    <property type="molecule type" value="Genomic_DNA"/>
</dbReference>
<evidence type="ECO:0000256" key="1">
    <source>
        <dbReference type="SAM" id="Phobius"/>
    </source>
</evidence>
<gene>
    <name evidence="2" type="ORF">T23_04420</name>
</gene>
<feature type="transmembrane region" description="Helical" evidence="1">
    <location>
        <begin position="62"/>
        <end position="81"/>
    </location>
</feature>
<proteinExistence type="predicted"/>
<evidence type="ECO:0000313" key="3">
    <source>
        <dbReference type="Proteomes" id="UP001432099"/>
    </source>
</evidence>
<feature type="transmembrane region" description="Helical" evidence="1">
    <location>
        <begin position="7"/>
        <end position="25"/>
    </location>
</feature>
<keyword evidence="1" id="KW-1133">Transmembrane helix</keyword>
<accession>A0ABN6ZEG2</accession>
<organism evidence="2 3">
    <name type="scientific">Turicibacter faecis</name>
    <dbReference type="NCBI Taxonomy" id="2963365"/>
    <lineage>
        <taxon>Bacteria</taxon>
        <taxon>Bacillati</taxon>
        <taxon>Bacillota</taxon>
        <taxon>Erysipelotrichia</taxon>
        <taxon>Erysipelotrichales</taxon>
        <taxon>Turicibacteraceae</taxon>
        <taxon>Turicibacter</taxon>
    </lineage>
</organism>